<protein>
    <recommendedName>
        <fullName evidence="4">Deltamethrin resistance protein prag01 domain-containing protein</fullName>
    </recommendedName>
</protein>
<proteinExistence type="predicted"/>
<dbReference type="EMBL" id="JAHIBW010000001">
    <property type="protein sequence ID" value="KAG7313306.1"/>
    <property type="molecule type" value="Genomic_DNA"/>
</dbReference>
<sequence length="83" mass="9044">MAARPEPVLIVVWSTCSARGLACHSPGLAPRRRLPPSSPPPPPRKAAADWTGAFPLHPEEIRNLKNWGTNKYIIIVIGMLAIL</sequence>
<comment type="caution">
    <text evidence="2">The sequence shown here is derived from an EMBL/GenBank/DDBJ whole genome shotgun (WGS) entry which is preliminary data.</text>
</comment>
<evidence type="ECO:0000313" key="3">
    <source>
        <dbReference type="Proteomes" id="UP000823941"/>
    </source>
</evidence>
<dbReference type="Proteomes" id="UP000823941">
    <property type="component" value="Chromosome 1"/>
</dbReference>
<feature type="region of interest" description="Disordered" evidence="1">
    <location>
        <begin position="26"/>
        <end position="48"/>
    </location>
</feature>
<name>A0ABQ7R7R4_PLUXY</name>
<reference evidence="2 3" key="1">
    <citation type="submission" date="2021-06" db="EMBL/GenBank/DDBJ databases">
        <title>A haploid diamondback moth (Plutella xylostella L.) genome assembly resolves 31 chromosomes and identifies a diamide resistance mutation.</title>
        <authorList>
            <person name="Ward C.M."/>
            <person name="Perry K.D."/>
            <person name="Baker G."/>
            <person name="Powis K."/>
            <person name="Heckel D.G."/>
            <person name="Baxter S.W."/>
        </authorList>
    </citation>
    <scope>NUCLEOTIDE SEQUENCE [LARGE SCALE GENOMIC DNA]</scope>
    <source>
        <strain evidence="2 3">LV</strain>
        <tissue evidence="2">Single pupa</tissue>
    </source>
</reference>
<accession>A0ABQ7R7R4</accession>
<keyword evidence="3" id="KW-1185">Reference proteome</keyword>
<evidence type="ECO:0008006" key="4">
    <source>
        <dbReference type="Google" id="ProtNLM"/>
    </source>
</evidence>
<evidence type="ECO:0000256" key="1">
    <source>
        <dbReference type="SAM" id="MobiDB-lite"/>
    </source>
</evidence>
<organism evidence="2 3">
    <name type="scientific">Plutella xylostella</name>
    <name type="common">Diamondback moth</name>
    <name type="synonym">Plutella maculipennis</name>
    <dbReference type="NCBI Taxonomy" id="51655"/>
    <lineage>
        <taxon>Eukaryota</taxon>
        <taxon>Metazoa</taxon>
        <taxon>Ecdysozoa</taxon>
        <taxon>Arthropoda</taxon>
        <taxon>Hexapoda</taxon>
        <taxon>Insecta</taxon>
        <taxon>Pterygota</taxon>
        <taxon>Neoptera</taxon>
        <taxon>Endopterygota</taxon>
        <taxon>Lepidoptera</taxon>
        <taxon>Glossata</taxon>
        <taxon>Ditrysia</taxon>
        <taxon>Yponomeutoidea</taxon>
        <taxon>Plutellidae</taxon>
        <taxon>Plutella</taxon>
    </lineage>
</organism>
<gene>
    <name evidence="2" type="ORF">JYU34_000417</name>
</gene>
<evidence type="ECO:0000313" key="2">
    <source>
        <dbReference type="EMBL" id="KAG7313306.1"/>
    </source>
</evidence>